<sequence>MQLLYKAFQAILVPDVYYLNKMNKLLENFHKIPVIPTGQVNGVVGISTEDDYSSTDESEEEEGEEYEQEYVAEEKKKYASFKVDQEPSTMSEVEGVDGITFKNNPLHVYSQYSFNTTSRKKELPIDDFKDKILYHIGTYNVVIIHGPTGCGKTTQVPQFILDYCRDEGKYCNIAVTQPRKIATINIAKRVCEERGWAMGTVCGYQVGLEKKLSPDSILTYMTTGVLLQKIIHLKRLTEYTHIIIDEIHERTQELDFLLLLIRKFLYAQNSTTKIILMSATIKAEEFANYFQCKNDVSFLAPIIQVDKDSNFTKTLYYLEDLKSVFDTTKAAFPTFDIDKPEISEGLWKVFTCLVSLIDRFDFKDKYTNELIIGSILVFLPGIYEIEEAHKYLREHSETYAQRQNPNRIKWDIIPLHSSLPNDELAKAFLPTKKGFRKVILSTNIAESSITVPDSYYVIDFCMTKSMTIDPITKYMSLRLEWGSQVNCEQRAGRVGRIGDGRVYRLVPRDFYEQNMAASSIPDILRAPLERVVLQAKMLELNDTPQQILSLAMNPPNLKNIRMTILSLKEAGALLQTCRNEYKIADGDLTFLGHVMASLPVDINLSKLIVFGHLFNCLQEAIIMATGCSIQNIFSIPFQKRFAAYQKLFLWADDSFSDLIALLNLYQVWQTCKADGSFDVHGERQWCSKNLVSLKGLREWQQMVKEINQRLEFLNIKQIHGQTELQIDEKPLVLKMIIAGAFYPNFFIREQNANEVDDKQLVRAVGGRDPYRSVYLTGMDSQQPGPVYIRAIKSLFKNENDRNTNISIGFDSSNKIYVEFKVLSQYQNRMAISINGRQMVADTILGKIPREVYEAIRKRQLQHQFQLQLLPLKEAWKYAEEKGFTRKSALQKLAHEDIPMPSTFADRNCFSLGAHNPIPGLDVEWITLKITEYEDAGHFWANNLESEPYLTAIEEILNKAILHSVVSRGQTVEVGSTYAARFVEDNMFYRCKVFSVSPTYAEVRFIDYGNMQRVPIKEIYLLPNRPECSFEPLAIECALHGIKPSRKANIRGIWSEATTNFVKKHTFNILLYGRVHSVVDKVVYLEVYKRDPHMNNSKSLNLVMLEDGWAEPAIESYHSRDDSNNRQKVYASDNPRAEAVRLSFDKVQSYDDFDAPQMSTRGKTIYLKGPHSPLEMKVYSCLESSNNKTIDVEGSSINTVLLDTAPQDPHTRLLVAAYVSQSANSDHLKLRQTTLMPNIPGLPMLLTLLFCPKMSPKVTDDGTKVASILCGLGYDPITLKSYYPSHDFILTLDTELTEDEVNRVNCVRFAMNQGLKVMAEVAFEHANPRDMLLKQKELKNSLMELLHADRRSVERSSVPYANVWHKNNFESTILTSGMDENQIWPLLDFVKLCNREGYHPEVSKNLNDLDLMARKMLPAAPIQCYLCRVELLFVHDVRFHLISKDHKERVAAYNPQYTIKQY</sequence>
<dbReference type="Gene3D" id="2.40.50.90">
    <property type="match status" value="1"/>
</dbReference>
<evidence type="ECO:0000256" key="5">
    <source>
        <dbReference type="ARBA" id="ARBA00022473"/>
    </source>
</evidence>
<evidence type="ECO:0000256" key="14">
    <source>
        <dbReference type="ARBA" id="ARBA00023254"/>
    </source>
</evidence>
<dbReference type="Gene3D" id="1.20.120.1080">
    <property type="match status" value="1"/>
</dbReference>
<dbReference type="EnsemblMetazoa" id="XM_050644249.1">
    <property type="protein sequence ID" value="XP_050500206.1"/>
    <property type="gene ID" value="LOC126880408"/>
</dbReference>
<dbReference type="CDD" id="cd18791">
    <property type="entry name" value="SF2_C_RHA"/>
    <property type="match status" value="1"/>
</dbReference>
<dbReference type="Gene3D" id="2.30.30.140">
    <property type="match status" value="1"/>
</dbReference>
<evidence type="ECO:0000256" key="1">
    <source>
        <dbReference type="ARBA" id="ARBA00004496"/>
    </source>
</evidence>
<dbReference type="SMART" id="SM00333">
    <property type="entry name" value="TUDOR"/>
    <property type="match status" value="1"/>
</dbReference>
<dbReference type="Proteomes" id="UP001652700">
    <property type="component" value="Unplaced"/>
</dbReference>
<organism evidence="20 21">
    <name type="scientific">Diabrotica virgifera virgifera</name>
    <name type="common">western corn rootworm</name>
    <dbReference type="NCBI Taxonomy" id="50390"/>
    <lineage>
        <taxon>Eukaryota</taxon>
        <taxon>Metazoa</taxon>
        <taxon>Ecdysozoa</taxon>
        <taxon>Arthropoda</taxon>
        <taxon>Hexapoda</taxon>
        <taxon>Insecta</taxon>
        <taxon>Pterygota</taxon>
        <taxon>Neoptera</taxon>
        <taxon>Endopterygota</taxon>
        <taxon>Coleoptera</taxon>
        <taxon>Polyphaga</taxon>
        <taxon>Cucujiformia</taxon>
        <taxon>Chrysomeloidea</taxon>
        <taxon>Chrysomelidae</taxon>
        <taxon>Galerucinae</taxon>
        <taxon>Diabroticina</taxon>
        <taxon>Diabroticites</taxon>
        <taxon>Diabrotica</taxon>
    </lineage>
</organism>
<dbReference type="EC" id="3.6.4.13" evidence="3"/>
<keyword evidence="11" id="KW-0067">ATP-binding</keyword>
<dbReference type="InterPro" id="IPR035437">
    <property type="entry name" value="SNase_OB-fold_sf"/>
</dbReference>
<reference evidence="20" key="1">
    <citation type="submission" date="2025-05" db="UniProtKB">
        <authorList>
            <consortium name="EnsemblMetazoa"/>
        </authorList>
    </citation>
    <scope>IDENTIFICATION</scope>
</reference>
<dbReference type="RefSeq" id="XP_050500206.1">
    <property type="nucleotide sequence ID" value="XM_050644249.1"/>
</dbReference>
<name>A0ABM5JQJ1_DIAVI</name>
<protein>
    <recommendedName>
        <fullName evidence="4">Probable ATP-dependent RNA helicase spindle-E</fullName>
        <ecNumber evidence="3">3.6.4.13</ecNumber>
    </recommendedName>
</protein>
<dbReference type="InterPro" id="IPR007502">
    <property type="entry name" value="Helicase-assoc_dom"/>
</dbReference>
<keyword evidence="13" id="KW-0943">RNA-mediated gene silencing</keyword>
<accession>A0ABM5JQJ1</accession>
<evidence type="ECO:0000256" key="2">
    <source>
        <dbReference type="ARBA" id="ARBA00008792"/>
    </source>
</evidence>
<feature type="compositionally biased region" description="Acidic residues" evidence="16">
    <location>
        <begin position="48"/>
        <end position="65"/>
    </location>
</feature>
<evidence type="ECO:0000256" key="13">
    <source>
        <dbReference type="ARBA" id="ARBA00023158"/>
    </source>
</evidence>
<evidence type="ECO:0000256" key="10">
    <source>
        <dbReference type="ARBA" id="ARBA00022806"/>
    </source>
</evidence>
<feature type="domain" description="Helicase ATP-binding" evidence="18">
    <location>
        <begin position="133"/>
        <end position="299"/>
    </location>
</feature>
<evidence type="ECO:0000256" key="3">
    <source>
        <dbReference type="ARBA" id="ARBA00012552"/>
    </source>
</evidence>
<dbReference type="InterPro" id="IPR002999">
    <property type="entry name" value="Tudor"/>
</dbReference>
<keyword evidence="9" id="KW-0378">Hydrolase</keyword>
<comment type="similarity">
    <text evidence="2">Belongs to the DEAD box helicase family. DEAH subfamily.</text>
</comment>
<evidence type="ECO:0000256" key="12">
    <source>
        <dbReference type="ARBA" id="ARBA00022871"/>
    </source>
</evidence>
<evidence type="ECO:0000256" key="16">
    <source>
        <dbReference type="SAM" id="MobiDB-lite"/>
    </source>
</evidence>
<keyword evidence="6" id="KW-0963">Cytoplasm</keyword>
<dbReference type="SMART" id="SM00490">
    <property type="entry name" value="HELICc"/>
    <property type="match status" value="1"/>
</dbReference>
<dbReference type="Pfam" id="PF00270">
    <property type="entry name" value="DEAD"/>
    <property type="match status" value="1"/>
</dbReference>
<dbReference type="SUPFAM" id="SSF52540">
    <property type="entry name" value="P-loop containing nucleoside triphosphate hydrolases"/>
    <property type="match status" value="1"/>
</dbReference>
<feature type="domain" description="Tudor" evidence="17">
    <location>
        <begin position="970"/>
        <end position="1028"/>
    </location>
</feature>
<evidence type="ECO:0000256" key="4">
    <source>
        <dbReference type="ARBA" id="ARBA00013352"/>
    </source>
</evidence>
<comment type="subcellular location">
    <subcellularLocation>
        <location evidence="1">Cytoplasm</location>
    </subcellularLocation>
</comment>
<keyword evidence="12" id="KW-0744">Spermatogenesis</keyword>
<keyword evidence="8" id="KW-0221">Differentiation</keyword>
<dbReference type="GeneID" id="126880408"/>
<keyword evidence="14" id="KW-0469">Meiosis</keyword>
<evidence type="ECO:0000259" key="18">
    <source>
        <dbReference type="PROSITE" id="PS51192"/>
    </source>
</evidence>
<evidence type="ECO:0000259" key="19">
    <source>
        <dbReference type="PROSITE" id="PS51194"/>
    </source>
</evidence>
<evidence type="ECO:0000256" key="7">
    <source>
        <dbReference type="ARBA" id="ARBA00022741"/>
    </source>
</evidence>
<dbReference type="InterPro" id="IPR027417">
    <property type="entry name" value="P-loop_NTPase"/>
</dbReference>
<dbReference type="SUPFAM" id="SSF63748">
    <property type="entry name" value="Tudor/PWWP/MBT"/>
    <property type="match status" value="1"/>
</dbReference>
<dbReference type="CDD" id="cd20379">
    <property type="entry name" value="Tudor_dTUD-like"/>
    <property type="match status" value="1"/>
</dbReference>
<evidence type="ECO:0000256" key="8">
    <source>
        <dbReference type="ARBA" id="ARBA00022782"/>
    </source>
</evidence>
<dbReference type="Gene3D" id="3.40.50.300">
    <property type="entry name" value="P-loop containing nucleotide triphosphate hydrolases"/>
    <property type="match status" value="2"/>
</dbReference>
<dbReference type="PROSITE" id="PS50304">
    <property type="entry name" value="TUDOR"/>
    <property type="match status" value="1"/>
</dbReference>
<dbReference type="PANTHER" id="PTHR18934:SF113">
    <property type="entry name" value="ATP-DEPENDENT RNA HELICASE TDRD9"/>
    <property type="match status" value="1"/>
</dbReference>
<evidence type="ECO:0000313" key="21">
    <source>
        <dbReference type="Proteomes" id="UP001652700"/>
    </source>
</evidence>
<evidence type="ECO:0000313" key="20">
    <source>
        <dbReference type="EnsemblMetazoa" id="XP_050500206.1"/>
    </source>
</evidence>
<dbReference type="PANTHER" id="PTHR18934">
    <property type="entry name" value="ATP-DEPENDENT RNA HELICASE"/>
    <property type="match status" value="1"/>
</dbReference>
<evidence type="ECO:0000259" key="17">
    <source>
        <dbReference type="PROSITE" id="PS50304"/>
    </source>
</evidence>
<feature type="region of interest" description="Disordered" evidence="16">
    <location>
        <begin position="46"/>
        <end position="65"/>
    </location>
</feature>
<dbReference type="SMART" id="SM00847">
    <property type="entry name" value="HA2"/>
    <property type="match status" value="1"/>
</dbReference>
<evidence type="ECO:0000256" key="6">
    <source>
        <dbReference type="ARBA" id="ARBA00022490"/>
    </source>
</evidence>
<evidence type="ECO:0000256" key="15">
    <source>
        <dbReference type="ARBA" id="ARBA00047984"/>
    </source>
</evidence>
<keyword evidence="5" id="KW-0217">Developmental protein</keyword>
<dbReference type="SMART" id="SM00487">
    <property type="entry name" value="DEXDc"/>
    <property type="match status" value="1"/>
</dbReference>
<dbReference type="InterPro" id="IPR011545">
    <property type="entry name" value="DEAD/DEAH_box_helicase_dom"/>
</dbReference>
<feature type="domain" description="Helicase C-terminal" evidence="19">
    <location>
        <begin position="361"/>
        <end position="539"/>
    </location>
</feature>
<evidence type="ECO:0000256" key="9">
    <source>
        <dbReference type="ARBA" id="ARBA00022801"/>
    </source>
</evidence>
<dbReference type="PROSITE" id="PS51192">
    <property type="entry name" value="HELICASE_ATP_BIND_1"/>
    <property type="match status" value="1"/>
</dbReference>
<evidence type="ECO:0000256" key="11">
    <source>
        <dbReference type="ARBA" id="ARBA00022840"/>
    </source>
</evidence>
<dbReference type="PROSITE" id="PS51194">
    <property type="entry name" value="HELICASE_CTER"/>
    <property type="match status" value="1"/>
</dbReference>
<dbReference type="InterPro" id="IPR001650">
    <property type="entry name" value="Helicase_C-like"/>
</dbReference>
<comment type="catalytic activity">
    <reaction evidence="15">
        <text>ATP + H2O = ADP + phosphate + H(+)</text>
        <dbReference type="Rhea" id="RHEA:13065"/>
        <dbReference type="ChEBI" id="CHEBI:15377"/>
        <dbReference type="ChEBI" id="CHEBI:15378"/>
        <dbReference type="ChEBI" id="CHEBI:30616"/>
        <dbReference type="ChEBI" id="CHEBI:43474"/>
        <dbReference type="ChEBI" id="CHEBI:456216"/>
        <dbReference type="EC" id="3.6.4.13"/>
    </reaction>
</comment>
<proteinExistence type="inferred from homology"/>
<dbReference type="Pfam" id="PF00567">
    <property type="entry name" value="TUDOR"/>
    <property type="match status" value="1"/>
</dbReference>
<dbReference type="Pfam" id="PF00271">
    <property type="entry name" value="Helicase_C"/>
    <property type="match status" value="1"/>
</dbReference>
<dbReference type="InterPro" id="IPR014001">
    <property type="entry name" value="Helicase_ATP-bd"/>
</dbReference>
<keyword evidence="21" id="KW-1185">Reference proteome</keyword>
<keyword evidence="7" id="KW-0547">Nucleotide-binding</keyword>
<keyword evidence="10" id="KW-0347">Helicase</keyword>